<dbReference type="PANTHER" id="PTHR31595:SF57">
    <property type="entry name" value="OS04G0481900 PROTEIN"/>
    <property type="match status" value="1"/>
</dbReference>
<protein>
    <submittedName>
        <fullName evidence="9">Membrane bound O-acyl transferase family-domain-containing protein</fullName>
    </submittedName>
</protein>
<evidence type="ECO:0000256" key="2">
    <source>
        <dbReference type="ARBA" id="ARBA00005179"/>
    </source>
</evidence>
<feature type="domain" description="Wax synthase" evidence="8">
    <location>
        <begin position="183"/>
        <end position="245"/>
    </location>
</feature>
<organism evidence="9 10">
    <name type="scientific">Dawidia cretensis</name>
    <dbReference type="NCBI Taxonomy" id="2782350"/>
    <lineage>
        <taxon>Bacteria</taxon>
        <taxon>Pseudomonadati</taxon>
        <taxon>Bacteroidota</taxon>
        <taxon>Cytophagia</taxon>
        <taxon>Cytophagales</taxon>
        <taxon>Chryseotaleaceae</taxon>
        <taxon>Dawidia</taxon>
    </lineage>
</organism>
<dbReference type="GO" id="GO:0016020">
    <property type="term" value="C:membrane"/>
    <property type="evidence" value="ECO:0007669"/>
    <property type="project" value="UniProtKB-SubCell"/>
</dbReference>
<keyword evidence="5 7" id="KW-1133">Transmembrane helix</keyword>
<dbReference type="RefSeq" id="WP_254087567.1">
    <property type="nucleotide sequence ID" value="NZ_JAHESE010000047.1"/>
</dbReference>
<evidence type="ECO:0000256" key="5">
    <source>
        <dbReference type="ARBA" id="ARBA00022989"/>
    </source>
</evidence>
<comment type="subcellular location">
    <subcellularLocation>
        <location evidence="1">Membrane</location>
        <topology evidence="1">Multi-pass membrane protein</topology>
    </subcellularLocation>
</comment>
<feature type="transmembrane region" description="Helical" evidence="7">
    <location>
        <begin position="56"/>
        <end position="76"/>
    </location>
</feature>
<keyword evidence="6 7" id="KW-0472">Membrane</keyword>
<dbReference type="GO" id="GO:0008374">
    <property type="term" value="F:O-acyltransferase activity"/>
    <property type="evidence" value="ECO:0007669"/>
    <property type="project" value="InterPro"/>
</dbReference>
<comment type="pathway">
    <text evidence="2">Secondary metabolite biosynthesis.</text>
</comment>
<feature type="transmembrane region" description="Helical" evidence="7">
    <location>
        <begin position="228"/>
        <end position="246"/>
    </location>
</feature>
<dbReference type="PANTHER" id="PTHR31595">
    <property type="entry name" value="LONG-CHAIN-ALCOHOL O-FATTY-ACYLTRANSFERASE 3-RELATED"/>
    <property type="match status" value="1"/>
</dbReference>
<dbReference type="GO" id="GO:0006629">
    <property type="term" value="P:lipid metabolic process"/>
    <property type="evidence" value="ECO:0007669"/>
    <property type="project" value="InterPro"/>
</dbReference>
<evidence type="ECO:0000256" key="3">
    <source>
        <dbReference type="ARBA" id="ARBA00022679"/>
    </source>
</evidence>
<evidence type="ECO:0000256" key="4">
    <source>
        <dbReference type="ARBA" id="ARBA00022692"/>
    </source>
</evidence>
<evidence type="ECO:0000256" key="6">
    <source>
        <dbReference type="ARBA" id="ARBA00023136"/>
    </source>
</evidence>
<accession>A0AAP2E4D7</accession>
<evidence type="ECO:0000256" key="1">
    <source>
        <dbReference type="ARBA" id="ARBA00004141"/>
    </source>
</evidence>
<evidence type="ECO:0000259" key="8">
    <source>
        <dbReference type="Pfam" id="PF13813"/>
    </source>
</evidence>
<keyword evidence="10" id="KW-1185">Reference proteome</keyword>
<feature type="transmembrane region" description="Helical" evidence="7">
    <location>
        <begin position="118"/>
        <end position="136"/>
    </location>
</feature>
<keyword evidence="3 9" id="KW-0808">Transferase</keyword>
<evidence type="ECO:0000256" key="7">
    <source>
        <dbReference type="SAM" id="Phobius"/>
    </source>
</evidence>
<feature type="transmembrane region" description="Helical" evidence="7">
    <location>
        <begin position="288"/>
        <end position="311"/>
    </location>
</feature>
<reference evidence="9 10" key="1">
    <citation type="submission" date="2021-05" db="EMBL/GenBank/DDBJ databases">
        <title>A Polyphasic approach of four new species of the genus Ohtaekwangia: Ohtaekwangia histidinii sp. nov., Ohtaekwangia cretensis sp. nov., Ohtaekwangia indiensis sp. nov., Ohtaekwangia reichenbachii sp. nov. from diverse environment.</title>
        <authorList>
            <person name="Octaviana S."/>
        </authorList>
    </citation>
    <scope>NUCLEOTIDE SEQUENCE [LARGE SCALE GENOMIC DNA]</scope>
    <source>
        <strain evidence="9 10">PWU5</strain>
    </source>
</reference>
<evidence type="ECO:0000313" key="9">
    <source>
        <dbReference type="EMBL" id="MBT1711999.1"/>
    </source>
</evidence>
<feature type="transmembrane region" description="Helical" evidence="7">
    <location>
        <begin position="142"/>
        <end position="168"/>
    </location>
</feature>
<dbReference type="EMBL" id="JAHESE010000047">
    <property type="protein sequence ID" value="MBT1711999.1"/>
    <property type="molecule type" value="Genomic_DNA"/>
</dbReference>
<sequence>MNTLAIFLSVYILLLITVGYYLPFLKEKLIARALAWIIACITVWFSSFITTDQPALLRMVVIVFLQLLSMKVLVVVETYSGENRLKVFQWLAFALGWFGMRAAPFEQLPGAPLPYGKLMIKGVIRIAIGLALLYFSMTAEHFAIATTLFVPQLLLLVGISMILHFGVLNLSTAAWRAQGADVQELFRSPYKSTSLREFWGKRWNMAFSEMTAQITYRPLKRTMSTEQAMLLSFLLSGLLHEIAISLPVNAGYGLPMLYFTLHASAMLAEAKSTRLQRLLRHPILSHIWVMSLLILPLPLLFHSAFMLHVLAPLRNLLLPT</sequence>
<dbReference type="Proteomes" id="UP001319080">
    <property type="component" value="Unassembled WGS sequence"/>
</dbReference>
<gene>
    <name evidence="9" type="ORF">KK062_27400</name>
</gene>
<feature type="transmembrane region" description="Helical" evidence="7">
    <location>
        <begin position="29"/>
        <end position="49"/>
    </location>
</feature>
<evidence type="ECO:0000313" key="10">
    <source>
        <dbReference type="Proteomes" id="UP001319080"/>
    </source>
</evidence>
<proteinExistence type="predicted"/>
<name>A0AAP2E4D7_9BACT</name>
<keyword evidence="4 7" id="KW-0812">Transmembrane</keyword>
<dbReference type="AlphaFoldDB" id="A0AAP2E4D7"/>
<dbReference type="Pfam" id="PF13813">
    <property type="entry name" value="MBOAT_2"/>
    <property type="match status" value="1"/>
</dbReference>
<comment type="caution">
    <text evidence="9">The sequence shown here is derived from an EMBL/GenBank/DDBJ whole genome shotgun (WGS) entry which is preliminary data.</text>
</comment>
<dbReference type="InterPro" id="IPR044851">
    <property type="entry name" value="Wax_synthase"/>
</dbReference>
<dbReference type="InterPro" id="IPR032805">
    <property type="entry name" value="Wax_synthase_dom"/>
</dbReference>